<dbReference type="Proteomes" id="UP001595803">
    <property type="component" value="Unassembled WGS sequence"/>
</dbReference>
<dbReference type="RefSeq" id="WP_322473687.1">
    <property type="nucleotide sequence ID" value="NZ_JBHRZG010000002.1"/>
</dbReference>
<evidence type="ECO:0000256" key="1">
    <source>
        <dbReference type="ARBA" id="ARBA00023239"/>
    </source>
</evidence>
<name>A0ABV7Z2B5_9DEIO</name>
<evidence type="ECO:0000313" key="3">
    <source>
        <dbReference type="Proteomes" id="UP001595803"/>
    </source>
</evidence>
<dbReference type="Pfam" id="PF00701">
    <property type="entry name" value="DHDPS"/>
    <property type="match status" value="1"/>
</dbReference>
<evidence type="ECO:0000313" key="2">
    <source>
        <dbReference type="EMBL" id="MFC3831582.1"/>
    </source>
</evidence>
<dbReference type="InterPro" id="IPR013785">
    <property type="entry name" value="Aldolase_TIM"/>
</dbReference>
<dbReference type="InterPro" id="IPR002220">
    <property type="entry name" value="DapA-like"/>
</dbReference>
<protein>
    <submittedName>
        <fullName evidence="2">Dihydrodipicolinate synthase family protein</fullName>
    </submittedName>
</protein>
<gene>
    <name evidence="2" type="ORF">ACFOSB_01750</name>
</gene>
<organism evidence="2 3">
    <name type="scientific">Deinococcus rufus</name>
    <dbReference type="NCBI Taxonomy" id="2136097"/>
    <lineage>
        <taxon>Bacteria</taxon>
        <taxon>Thermotogati</taxon>
        <taxon>Deinococcota</taxon>
        <taxon>Deinococci</taxon>
        <taxon>Deinococcales</taxon>
        <taxon>Deinococcaceae</taxon>
        <taxon>Deinococcus</taxon>
    </lineage>
</organism>
<comment type="caution">
    <text evidence="2">The sequence shown here is derived from an EMBL/GenBank/DDBJ whole genome shotgun (WGS) entry which is preliminary data.</text>
</comment>
<reference evidence="3" key="1">
    <citation type="journal article" date="2019" name="Int. J. Syst. Evol. Microbiol.">
        <title>The Global Catalogue of Microorganisms (GCM) 10K type strain sequencing project: providing services to taxonomists for standard genome sequencing and annotation.</title>
        <authorList>
            <consortium name="The Broad Institute Genomics Platform"/>
            <consortium name="The Broad Institute Genome Sequencing Center for Infectious Disease"/>
            <person name="Wu L."/>
            <person name="Ma J."/>
        </authorList>
    </citation>
    <scope>NUCLEOTIDE SEQUENCE [LARGE SCALE GENOMIC DNA]</scope>
    <source>
        <strain evidence="3">CCTCC AB 2017081</strain>
    </source>
</reference>
<keyword evidence="1" id="KW-0456">Lyase</keyword>
<dbReference type="EMBL" id="JBHRZG010000002">
    <property type="protein sequence ID" value="MFC3831582.1"/>
    <property type="molecule type" value="Genomic_DNA"/>
</dbReference>
<accession>A0ABV7Z2B5</accession>
<dbReference type="Gene3D" id="3.20.20.70">
    <property type="entry name" value="Aldolase class I"/>
    <property type="match status" value="1"/>
</dbReference>
<dbReference type="SUPFAM" id="SSF51569">
    <property type="entry name" value="Aldolase"/>
    <property type="match status" value="1"/>
</dbReference>
<proteinExistence type="predicted"/>
<sequence length="184" mass="19896">MTALTADGIHSTWVTVLLPVRENDTVDYAALERQVQALVAAGVDGVYTNGTAGEFHTQDDDEFLEVSTVVARICGCSGTPFQLGVSHPVAQTSLARLRRDEMPDQADAFPTGVGMIRLDHQSHPAFLTSTVHRRPRHGFLAQLHAPIAHATAHAPNSAYATKRKPTSKTWVSVVCPKGFEPLAF</sequence>
<keyword evidence="3" id="KW-1185">Reference proteome</keyword>